<evidence type="ECO:0000313" key="1">
    <source>
        <dbReference type="EMBL" id="KAF2770088.1"/>
    </source>
</evidence>
<reference evidence="1" key="1">
    <citation type="journal article" date="2020" name="Stud. Mycol.">
        <title>101 Dothideomycetes genomes: a test case for predicting lifestyles and emergence of pathogens.</title>
        <authorList>
            <person name="Haridas S."/>
            <person name="Albert R."/>
            <person name="Binder M."/>
            <person name="Bloem J."/>
            <person name="Labutti K."/>
            <person name="Salamov A."/>
            <person name="Andreopoulos B."/>
            <person name="Baker S."/>
            <person name="Barry K."/>
            <person name="Bills G."/>
            <person name="Bluhm B."/>
            <person name="Cannon C."/>
            <person name="Castanera R."/>
            <person name="Culley D."/>
            <person name="Daum C."/>
            <person name="Ezra D."/>
            <person name="Gonzalez J."/>
            <person name="Henrissat B."/>
            <person name="Kuo A."/>
            <person name="Liang C."/>
            <person name="Lipzen A."/>
            <person name="Lutzoni F."/>
            <person name="Magnuson J."/>
            <person name="Mondo S."/>
            <person name="Nolan M."/>
            <person name="Ohm R."/>
            <person name="Pangilinan J."/>
            <person name="Park H.-J."/>
            <person name="Ramirez L."/>
            <person name="Alfaro M."/>
            <person name="Sun H."/>
            <person name="Tritt A."/>
            <person name="Yoshinaga Y."/>
            <person name="Zwiers L.-H."/>
            <person name="Turgeon B."/>
            <person name="Goodwin S."/>
            <person name="Spatafora J."/>
            <person name="Crous P."/>
            <person name="Grigoriev I."/>
        </authorList>
    </citation>
    <scope>NUCLEOTIDE SEQUENCE</scope>
    <source>
        <strain evidence="1">CBS 116005</strain>
    </source>
</reference>
<name>A0A6G1LCE4_9PEZI</name>
<dbReference type="Proteomes" id="UP000799436">
    <property type="component" value="Unassembled WGS sequence"/>
</dbReference>
<protein>
    <submittedName>
        <fullName evidence="1">Uncharacterized protein</fullName>
    </submittedName>
</protein>
<accession>A0A6G1LCE4</accession>
<gene>
    <name evidence="1" type="ORF">EJ03DRAFT_79570</name>
</gene>
<evidence type="ECO:0000313" key="2">
    <source>
        <dbReference type="Proteomes" id="UP000799436"/>
    </source>
</evidence>
<organism evidence="1 2">
    <name type="scientific">Teratosphaeria nubilosa</name>
    <dbReference type="NCBI Taxonomy" id="161662"/>
    <lineage>
        <taxon>Eukaryota</taxon>
        <taxon>Fungi</taxon>
        <taxon>Dikarya</taxon>
        <taxon>Ascomycota</taxon>
        <taxon>Pezizomycotina</taxon>
        <taxon>Dothideomycetes</taxon>
        <taxon>Dothideomycetidae</taxon>
        <taxon>Mycosphaerellales</taxon>
        <taxon>Teratosphaeriaceae</taxon>
        <taxon>Teratosphaeria</taxon>
    </lineage>
</organism>
<sequence>MHAFRLPDYSIHSNWRTNIALDEAVSCQPGGSLSTLLPAIFALLFLLRSSSAPSQHGRKSSGSREFWCHTCLRSRCNLPPNQPAVPYLQAAARARSRHSMPRYG</sequence>
<dbReference type="AlphaFoldDB" id="A0A6G1LCE4"/>
<dbReference type="EMBL" id="ML995828">
    <property type="protein sequence ID" value="KAF2770088.1"/>
    <property type="molecule type" value="Genomic_DNA"/>
</dbReference>
<keyword evidence="2" id="KW-1185">Reference proteome</keyword>
<proteinExistence type="predicted"/>